<evidence type="ECO:0000313" key="6">
    <source>
        <dbReference type="Proteomes" id="UP000251571"/>
    </source>
</evidence>
<evidence type="ECO:0000313" key="3">
    <source>
        <dbReference type="EMBL" id="PWJ20947.1"/>
    </source>
</evidence>
<evidence type="ECO:0000256" key="1">
    <source>
        <dbReference type="SAM" id="Phobius"/>
    </source>
</evidence>
<reference evidence="4 6" key="1">
    <citation type="submission" date="2016-10" db="EMBL/GenBank/DDBJ databases">
        <authorList>
            <person name="Cai Z."/>
        </authorList>
    </citation>
    <scope>NUCLEOTIDE SEQUENCE [LARGE SCALE GENOMIC DNA]</scope>
    <source>
        <strain evidence="4 6">DSM 25227</strain>
    </source>
</reference>
<proteinExistence type="predicted"/>
<keyword evidence="2" id="KW-0732">Signal</keyword>
<protein>
    <recommendedName>
        <fullName evidence="7">Secreted protein</fullName>
    </recommendedName>
</protein>
<evidence type="ECO:0000256" key="2">
    <source>
        <dbReference type="SAM" id="SignalP"/>
    </source>
</evidence>
<dbReference type="AlphaFoldDB" id="A0A2Y9AG91"/>
<evidence type="ECO:0000313" key="4">
    <source>
        <dbReference type="EMBL" id="SSA41357.1"/>
    </source>
</evidence>
<dbReference type="PROSITE" id="PS51257">
    <property type="entry name" value="PROKAR_LIPOPROTEIN"/>
    <property type="match status" value="1"/>
</dbReference>
<accession>A0A2Y9AG91</accession>
<reference evidence="3 5" key="2">
    <citation type="submission" date="2018-03" db="EMBL/GenBank/DDBJ databases">
        <title>Genomic Encyclopedia of Archaeal and Bacterial Type Strains, Phase II (KMG-II): from individual species to whole genera.</title>
        <authorList>
            <person name="Goeker M."/>
        </authorList>
    </citation>
    <scope>NUCLEOTIDE SEQUENCE [LARGE SCALE GENOMIC DNA]</scope>
    <source>
        <strain evidence="3 5">DSM 25227</strain>
    </source>
</reference>
<dbReference type="Proteomes" id="UP000251571">
    <property type="component" value="Unassembled WGS sequence"/>
</dbReference>
<keyword evidence="1" id="KW-0472">Membrane</keyword>
<feature type="signal peptide" evidence="2">
    <location>
        <begin position="1"/>
        <end position="26"/>
    </location>
</feature>
<keyword evidence="1" id="KW-0812">Transmembrane</keyword>
<keyword evidence="5" id="KW-1185">Reference proteome</keyword>
<organism evidence="4 6">
    <name type="scientific">Jannaschia seohaensis</name>
    <dbReference type="NCBI Taxonomy" id="475081"/>
    <lineage>
        <taxon>Bacteria</taxon>
        <taxon>Pseudomonadati</taxon>
        <taxon>Pseudomonadota</taxon>
        <taxon>Alphaproteobacteria</taxon>
        <taxon>Rhodobacterales</taxon>
        <taxon>Roseobacteraceae</taxon>
        <taxon>Jannaschia</taxon>
    </lineage>
</organism>
<feature type="chain" id="PRO_5036326964" description="Secreted protein" evidence="2">
    <location>
        <begin position="27"/>
        <end position="203"/>
    </location>
</feature>
<keyword evidence="1" id="KW-1133">Transmembrane helix</keyword>
<feature type="transmembrane region" description="Helical" evidence="1">
    <location>
        <begin position="178"/>
        <end position="195"/>
    </location>
</feature>
<dbReference type="EMBL" id="QGDJ01000002">
    <property type="protein sequence ID" value="PWJ20947.1"/>
    <property type="molecule type" value="Genomic_DNA"/>
</dbReference>
<evidence type="ECO:0000313" key="5">
    <source>
        <dbReference type="Proteomes" id="UP000245839"/>
    </source>
</evidence>
<dbReference type="Proteomes" id="UP000245839">
    <property type="component" value="Unassembled WGS sequence"/>
</dbReference>
<gene>
    <name evidence="3" type="ORF">BCF38_102194</name>
    <name evidence="4" type="ORF">SAMN05421539_102194</name>
</gene>
<name>A0A2Y9AG91_9RHOB</name>
<sequence length="203" mass="21015">MPKSVLSNAAAALMSVGCLFVGAANAATLSPLPAFISDVFSGNDEATNTDLQTFLDGITLSDGSTFDSSSLTLIARQADASPISNEGSAPAGWLVRQDCDGVEIDCNEQTSGSWIAQGDADVVVYKAGNSFVVAVYDPIVTGGTEVLFDVLQLGFPSAQGLSHMSLWGVDRVSGEIPLPPAIALMLPALGGLVAIRRRRRQAA</sequence>
<evidence type="ECO:0008006" key="7">
    <source>
        <dbReference type="Google" id="ProtNLM"/>
    </source>
</evidence>
<dbReference type="EMBL" id="UETC01000002">
    <property type="protein sequence ID" value="SSA41357.1"/>
    <property type="molecule type" value="Genomic_DNA"/>
</dbReference>